<feature type="domain" description="Transferrin-like" evidence="15">
    <location>
        <begin position="361"/>
        <end position="694"/>
    </location>
</feature>
<comment type="subcellular location">
    <subcellularLocation>
        <location evidence="1">Secreted</location>
    </subcellularLocation>
</comment>
<feature type="binding site" evidence="12">
    <location>
        <position position="209"/>
    </location>
    <ligand>
        <name>Fe(3+)</name>
        <dbReference type="ChEBI" id="CHEBI:29034"/>
        <label>1</label>
    </ligand>
</feature>
<feature type="signal peptide" evidence="14">
    <location>
        <begin position="1"/>
        <end position="19"/>
    </location>
</feature>
<feature type="disulfide bond" evidence="13">
    <location>
        <begin position="246"/>
        <end position="260"/>
    </location>
</feature>
<keyword evidence="9 13" id="KW-1015">Disulfide bond</keyword>
<evidence type="ECO:0000256" key="5">
    <source>
        <dbReference type="ARBA" id="ARBA00022723"/>
    </source>
</evidence>
<dbReference type="PANTHER" id="PTHR11485:SF31">
    <property type="entry name" value="SEROTRANSFERRIN"/>
    <property type="match status" value="1"/>
</dbReference>
<dbReference type="SMART" id="SM00094">
    <property type="entry name" value="TR_FER"/>
    <property type="match status" value="2"/>
</dbReference>
<comment type="similarity">
    <text evidence="10">Belongs to the transferrin family.</text>
</comment>
<name>A0A9F2WCU5_PYTBI</name>
<feature type="binding site" evidence="11">
    <location>
        <position position="145"/>
    </location>
    <ligand>
        <name>hydrogencarbonate</name>
        <dbReference type="ChEBI" id="CHEBI:17544"/>
        <label>1</label>
    </ligand>
</feature>
<feature type="binding site" evidence="12">
    <location>
        <position position="114"/>
    </location>
    <ligand>
        <name>Fe(3+)</name>
        <dbReference type="ChEBI" id="CHEBI:29034"/>
        <label>1</label>
    </ligand>
</feature>
<feature type="disulfide bond" evidence="13">
    <location>
        <begin position="374"/>
        <end position="387"/>
    </location>
</feature>
<gene>
    <name evidence="17" type="primary">LOC103064616</name>
    <name evidence="17" type="synonym">trfe</name>
</gene>
<evidence type="ECO:0000313" key="17">
    <source>
        <dbReference type="RefSeq" id="XP_007433443.1"/>
    </source>
</evidence>
<keyword evidence="8 10" id="KW-0406">Ion transport</keyword>
<evidence type="ECO:0000256" key="9">
    <source>
        <dbReference type="ARBA" id="ARBA00023157"/>
    </source>
</evidence>
<feature type="domain" description="Transferrin-like" evidence="15">
    <location>
        <begin position="23"/>
        <end position="348"/>
    </location>
</feature>
<evidence type="ECO:0000256" key="8">
    <source>
        <dbReference type="ARBA" id="ARBA00023065"/>
    </source>
</evidence>
<feature type="disulfide bond" evidence="13">
    <location>
        <begin position="509"/>
        <end position="523"/>
    </location>
</feature>
<dbReference type="InterPro" id="IPR018195">
    <property type="entry name" value="Transferrin_Fe_BS"/>
</dbReference>
<dbReference type="GO" id="GO:0005615">
    <property type="term" value="C:extracellular space"/>
    <property type="evidence" value="ECO:0007669"/>
    <property type="project" value="InterPro"/>
</dbReference>
<feature type="disulfide bond" evidence="13">
    <location>
        <begin position="36"/>
        <end position="57"/>
    </location>
</feature>
<evidence type="ECO:0000256" key="1">
    <source>
        <dbReference type="ARBA" id="ARBA00004613"/>
    </source>
</evidence>
<dbReference type="GeneID" id="103064616"/>
<feature type="binding site" evidence="12">
    <location>
        <position position="617"/>
    </location>
    <ligand>
        <name>Fe(3+)</name>
        <dbReference type="ChEBI" id="CHEBI:29034"/>
        <label>1</label>
    </ligand>
</feature>
<keyword evidence="2 10" id="KW-0813">Transport</keyword>
<evidence type="ECO:0000256" key="3">
    <source>
        <dbReference type="ARBA" id="ARBA00022496"/>
    </source>
</evidence>
<feature type="disulfide bond" evidence="13">
    <location>
        <begin position="421"/>
        <end position="704"/>
    </location>
</feature>
<dbReference type="Gene3D" id="3.40.190.10">
    <property type="entry name" value="Periplasmic binding protein-like II"/>
    <property type="match status" value="4"/>
</dbReference>
<feature type="binding site" evidence="11">
    <location>
        <position position="483"/>
    </location>
    <ligand>
        <name>hydrogencarbonate</name>
        <dbReference type="ChEBI" id="CHEBI:17544"/>
        <label>1</label>
    </ligand>
</feature>
<feature type="disulfide bond" evidence="13">
    <location>
        <begin position="499"/>
        <end position="695"/>
    </location>
</feature>
<dbReference type="Pfam" id="PF00405">
    <property type="entry name" value="Transferrin"/>
    <property type="match status" value="2"/>
</dbReference>
<feature type="binding site" evidence="11">
    <location>
        <position position="143"/>
    </location>
    <ligand>
        <name>hydrogencarbonate</name>
        <dbReference type="ChEBI" id="CHEBI:17544"/>
        <label>1</label>
    </ligand>
</feature>
<evidence type="ECO:0000256" key="10">
    <source>
        <dbReference type="PIRNR" id="PIRNR002549"/>
    </source>
</evidence>
<protein>
    <submittedName>
        <fullName evidence="17">Ovotransferrin-like isoform X1</fullName>
    </submittedName>
</protein>
<feature type="binding site" evidence="11">
    <location>
        <position position="139"/>
    </location>
    <ligand>
        <name>hydrogencarbonate</name>
        <dbReference type="ChEBI" id="CHEBI:17544"/>
        <label>1</label>
    </ligand>
</feature>
<sequence>MKLALRATLSFGLLALCLATSSVRWCTISNEEQAKCTRLQQECFPPQQSKELPVLNCVRKTDHQDCIRAIKNSEADAITLDAGLIAEAGLSPYNLKPIVAEVHKKGSEETTTSYYAIAVVKKGTISSLSELKNKKSCHTGFDRSAGWNIPIGTLLRVGLIKWEGVEVEPVQLAVARYFSVSCVPGVKDVPNLCRLCAGNCDRNDPYAGYSGAFECLKSGGGDVAFLNEATVLAASPEERSKYELLCLDGSTRPVEEYEHCFWAKVSSHAVVARSVDGRADKIWALLSHLLEQSNQGQAACKLFGSPLDSGKDLLFKDDAFSLVQVPELMDAQLYLGIEYYTAIQNLRRERPTTDPDTTRRVVWCAVGKAEQKKCDLWSGQSNGAIECAVAETTEDCIVKIIKREADAMTLDGGHVYTAGKCGLIPVLTEIPPEDSAACKNPEQGVTAKGYIAVAVAKKKDTDINWNTLKGKKSCHTAVGRTAGWNIPMGLIYTQNNRSCDFDKFFSESCAPGAPPESTLCKLCKGSGGEGGLSQKHKCKPNSNEIYYGYNGAFRCLIEEGDVGFVKHTTITEVTEGENIPAWAAGVSASDFVLLDLHGNRCAHDEYRKCFLAQVCNHAVVSRPERAEIVKMVALEQQKMFGSHGNQTDDFQMFQSEAKDSLFKDGTECLAVPNEKTFESYLGEEYLNSLDGLSNCSPSELLKACNFHSHD</sequence>
<evidence type="ECO:0000256" key="14">
    <source>
        <dbReference type="SAM" id="SignalP"/>
    </source>
</evidence>
<feature type="binding site" evidence="12">
    <location>
        <position position="81"/>
    </location>
    <ligand>
        <name>Fe(3+)</name>
        <dbReference type="ChEBI" id="CHEBI:29034"/>
        <label>1</label>
    </ligand>
</feature>
<dbReference type="OrthoDB" id="9981115at2759"/>
<dbReference type="PIRSF" id="PIRSF002549">
    <property type="entry name" value="Transferrin"/>
    <property type="match status" value="1"/>
</dbReference>
<keyword evidence="4" id="KW-0964">Secreted</keyword>
<dbReference type="SUPFAM" id="SSF53850">
    <property type="entry name" value="Periplasmic binding protein-like II"/>
    <property type="match status" value="2"/>
</dbReference>
<dbReference type="PROSITE" id="PS00207">
    <property type="entry name" value="TRANSFERRIN_LIKE_3"/>
    <property type="match status" value="1"/>
</dbReference>
<feature type="binding site" evidence="12">
    <location>
        <position position="268"/>
    </location>
    <ligand>
        <name>Fe(3+)</name>
        <dbReference type="ChEBI" id="CHEBI:29034"/>
        <label>1</label>
    </ligand>
</feature>
<feature type="binding site" evidence="11">
    <location>
        <position position="480"/>
    </location>
    <ligand>
        <name>hydrogencarbonate</name>
        <dbReference type="ChEBI" id="CHEBI:17544"/>
        <label>2</label>
    </ligand>
</feature>
<reference evidence="17" key="1">
    <citation type="submission" date="2025-08" db="UniProtKB">
        <authorList>
            <consortium name="RefSeq"/>
        </authorList>
    </citation>
    <scope>IDENTIFICATION</scope>
    <source>
        <tissue evidence="17">Liver</tissue>
    </source>
</reference>
<dbReference type="PANTHER" id="PTHR11485">
    <property type="entry name" value="TRANSFERRIN"/>
    <property type="match status" value="1"/>
</dbReference>
<feature type="binding site" evidence="11">
    <location>
        <position position="476"/>
    </location>
    <ligand>
        <name>hydrogencarbonate</name>
        <dbReference type="ChEBI" id="CHEBI:17544"/>
        <label>1</label>
    </ligand>
</feature>
<dbReference type="OMA" id="DEWSINS"/>
<feature type="disulfide bond" evidence="13">
    <location>
        <begin position="364"/>
        <end position="396"/>
    </location>
</feature>
<dbReference type="InterPro" id="IPR001156">
    <property type="entry name" value="Transferrin-like_dom"/>
</dbReference>
<dbReference type="GO" id="GO:0005886">
    <property type="term" value="C:plasma membrane"/>
    <property type="evidence" value="ECO:0007669"/>
    <property type="project" value="TreeGrafter"/>
</dbReference>
<feature type="binding site" evidence="12">
    <location>
        <position position="450"/>
    </location>
    <ligand>
        <name>Fe(3+)</name>
        <dbReference type="ChEBI" id="CHEBI:29034"/>
        <label>1</label>
    </ligand>
</feature>
<evidence type="ECO:0000259" key="15">
    <source>
        <dbReference type="PROSITE" id="PS51408"/>
    </source>
</evidence>
<evidence type="ECO:0000256" key="4">
    <source>
        <dbReference type="ARBA" id="ARBA00022525"/>
    </source>
</evidence>
<feature type="disulfide bond" evidence="13">
    <location>
        <begin position="137"/>
        <end position="215"/>
    </location>
</feature>
<feature type="disulfide bond" evidence="13">
    <location>
        <begin position="26"/>
        <end position="66"/>
    </location>
</feature>
<accession>A0A9F2WCU5</accession>
<feature type="binding site" evidence="12">
    <location>
        <position position="549"/>
    </location>
    <ligand>
        <name>Fe(3+)</name>
        <dbReference type="ChEBI" id="CHEBI:29034"/>
        <label>2</label>
    </ligand>
</feature>
<dbReference type="InterPro" id="IPR016357">
    <property type="entry name" value="Transferrin"/>
</dbReference>
<dbReference type="GO" id="GO:0006826">
    <property type="term" value="P:iron ion transport"/>
    <property type="evidence" value="ECO:0007669"/>
    <property type="project" value="UniProtKB-KW"/>
</dbReference>
<feature type="binding site" evidence="11">
    <location>
        <position position="482"/>
    </location>
    <ligand>
        <name>hydrogencarbonate</name>
        <dbReference type="ChEBI" id="CHEBI:17544"/>
        <label>1</label>
    </ligand>
</feature>
<evidence type="ECO:0000256" key="6">
    <source>
        <dbReference type="ARBA" id="ARBA00022737"/>
    </source>
</evidence>
<dbReference type="FunFam" id="3.40.190.10:FF:000095">
    <property type="entry name" value="Lactotransferrin"/>
    <property type="match status" value="1"/>
</dbReference>
<keyword evidence="3 10" id="KW-0410">Iron transport</keyword>
<feature type="disulfide bond" evidence="13">
    <location>
        <begin position="182"/>
        <end position="196"/>
    </location>
</feature>
<keyword evidence="7 10" id="KW-0408">Iron</keyword>
<evidence type="ECO:0000256" key="13">
    <source>
        <dbReference type="PIRSR" id="PIRSR002549-4"/>
    </source>
</evidence>
<evidence type="ECO:0000256" key="12">
    <source>
        <dbReference type="PIRSR" id="PIRSR002549-3"/>
    </source>
</evidence>
<feature type="binding site" evidence="12">
    <location>
        <position position="411"/>
    </location>
    <ligand>
        <name>Fe(3+)</name>
        <dbReference type="ChEBI" id="CHEBI:29034"/>
        <label>1</label>
    </ligand>
</feature>
<keyword evidence="16" id="KW-1185">Reference proteome</keyword>
<dbReference type="AlphaFoldDB" id="A0A9F2WCU5"/>
<evidence type="ECO:0000256" key="2">
    <source>
        <dbReference type="ARBA" id="ARBA00022448"/>
    </source>
</evidence>
<dbReference type="PROSITE" id="PS51408">
    <property type="entry name" value="TRANSFERRIN_LIKE_4"/>
    <property type="match status" value="2"/>
</dbReference>
<dbReference type="GO" id="GO:0019731">
    <property type="term" value="P:antibacterial humoral response"/>
    <property type="evidence" value="ECO:0007669"/>
    <property type="project" value="TreeGrafter"/>
</dbReference>
<dbReference type="PROSITE" id="PS00206">
    <property type="entry name" value="TRANSFERRIN_LIKE_2"/>
    <property type="match status" value="1"/>
</dbReference>
<feature type="disulfide bond" evidence="13">
    <location>
        <begin position="474"/>
        <end position="555"/>
    </location>
</feature>
<feature type="binding site" evidence="11">
    <location>
        <position position="146"/>
    </location>
    <ligand>
        <name>hydrogencarbonate</name>
        <dbReference type="ChEBI" id="CHEBI:17544"/>
        <label>1</label>
    </ligand>
</feature>
<feature type="chain" id="PRO_5039914280" evidence="14">
    <location>
        <begin position="20"/>
        <end position="710"/>
    </location>
</feature>
<evidence type="ECO:0000313" key="16">
    <source>
        <dbReference type="Proteomes" id="UP000695026"/>
    </source>
</evidence>
<proteinExistence type="inferred from homology"/>
<dbReference type="RefSeq" id="XP_007433443.1">
    <property type="nucleotide sequence ID" value="XM_007433381.3"/>
</dbReference>
<dbReference type="PRINTS" id="PR00422">
    <property type="entry name" value="TRANSFERRIN"/>
</dbReference>
<feature type="disulfide bond" evidence="13">
    <location>
        <begin position="193"/>
        <end position="200"/>
    </location>
</feature>
<dbReference type="GO" id="GO:0046872">
    <property type="term" value="F:metal ion binding"/>
    <property type="evidence" value="ECO:0007669"/>
    <property type="project" value="UniProtKB-KW"/>
</dbReference>
<keyword evidence="14" id="KW-0732">Signal</keyword>
<keyword evidence="6" id="KW-0677">Repeat</keyword>
<dbReference type="Proteomes" id="UP000695026">
    <property type="component" value="Unplaced"/>
</dbReference>
<dbReference type="GO" id="GO:0005769">
    <property type="term" value="C:early endosome"/>
    <property type="evidence" value="ECO:0007669"/>
    <property type="project" value="TreeGrafter"/>
</dbReference>
<evidence type="ECO:0000256" key="7">
    <source>
        <dbReference type="ARBA" id="ARBA00023004"/>
    </source>
</evidence>
<dbReference type="GO" id="GO:0055037">
    <property type="term" value="C:recycling endosome"/>
    <property type="evidence" value="ECO:0007669"/>
    <property type="project" value="TreeGrafter"/>
</dbReference>
<organism evidence="16 17">
    <name type="scientific">Python bivittatus</name>
    <name type="common">Burmese python</name>
    <name type="synonym">Python molurus bivittatus</name>
    <dbReference type="NCBI Taxonomy" id="176946"/>
    <lineage>
        <taxon>Eukaryota</taxon>
        <taxon>Metazoa</taxon>
        <taxon>Chordata</taxon>
        <taxon>Craniata</taxon>
        <taxon>Vertebrata</taxon>
        <taxon>Euteleostomi</taxon>
        <taxon>Lepidosauria</taxon>
        <taxon>Squamata</taxon>
        <taxon>Bifurcata</taxon>
        <taxon>Unidentata</taxon>
        <taxon>Episquamata</taxon>
        <taxon>Toxicofera</taxon>
        <taxon>Serpentes</taxon>
        <taxon>Henophidia</taxon>
        <taxon>Pythonidae</taxon>
        <taxon>Python</taxon>
    </lineage>
</organism>
<keyword evidence="5 10" id="KW-0479">Metal-binding</keyword>
<evidence type="ECO:0000256" key="11">
    <source>
        <dbReference type="PIRSR" id="PIRSR002549-2"/>
    </source>
</evidence>
<feature type="disulfide bond" evidence="13">
    <location>
        <begin position="520"/>
        <end position="538"/>
    </location>
</feature>